<dbReference type="EMBL" id="JADBGQ010000007">
    <property type="protein sequence ID" value="KAG5390363.1"/>
    <property type="molecule type" value="Genomic_DNA"/>
</dbReference>
<dbReference type="Proteomes" id="UP000823674">
    <property type="component" value="Chromosome A08"/>
</dbReference>
<proteinExistence type="predicted"/>
<protein>
    <submittedName>
        <fullName evidence="2">Uncharacterized protein</fullName>
    </submittedName>
</protein>
<organism evidence="2 3">
    <name type="scientific">Brassica rapa subsp. trilocularis</name>
    <dbReference type="NCBI Taxonomy" id="1813537"/>
    <lineage>
        <taxon>Eukaryota</taxon>
        <taxon>Viridiplantae</taxon>
        <taxon>Streptophyta</taxon>
        <taxon>Embryophyta</taxon>
        <taxon>Tracheophyta</taxon>
        <taxon>Spermatophyta</taxon>
        <taxon>Magnoliopsida</taxon>
        <taxon>eudicotyledons</taxon>
        <taxon>Gunneridae</taxon>
        <taxon>Pentapetalae</taxon>
        <taxon>rosids</taxon>
        <taxon>malvids</taxon>
        <taxon>Brassicales</taxon>
        <taxon>Brassicaceae</taxon>
        <taxon>Brassiceae</taxon>
        <taxon>Brassica</taxon>
    </lineage>
</organism>
<evidence type="ECO:0000313" key="3">
    <source>
        <dbReference type="Proteomes" id="UP000823674"/>
    </source>
</evidence>
<evidence type="ECO:0000313" key="2">
    <source>
        <dbReference type="EMBL" id="KAG5390363.1"/>
    </source>
</evidence>
<keyword evidence="3" id="KW-1185">Reference proteome</keyword>
<evidence type="ECO:0000256" key="1">
    <source>
        <dbReference type="SAM" id="Phobius"/>
    </source>
</evidence>
<sequence>METCLDFVHPCTRFVGGVIRFWSWIGWCLFVACLFLIRCRGLLVVQVHDLCHSWILVYQLLDLGFFRCLVAERIIGQANFYRVLSLGFTVVSPSAASGLLRLGEAGG</sequence>
<keyword evidence="1" id="KW-0472">Membrane</keyword>
<comment type="caution">
    <text evidence="2">The sequence shown here is derived from an EMBL/GenBank/DDBJ whole genome shotgun (WGS) entry which is preliminary data.</text>
</comment>
<keyword evidence="1" id="KW-1133">Transmembrane helix</keyword>
<accession>A0ABQ7LUX0</accession>
<keyword evidence="1" id="KW-0812">Transmembrane</keyword>
<reference evidence="2 3" key="1">
    <citation type="submission" date="2021-03" db="EMBL/GenBank/DDBJ databases">
        <authorList>
            <person name="King G.J."/>
            <person name="Bancroft I."/>
            <person name="Baten A."/>
            <person name="Bloomfield J."/>
            <person name="Borpatragohain P."/>
            <person name="He Z."/>
            <person name="Irish N."/>
            <person name="Irwin J."/>
            <person name="Liu K."/>
            <person name="Mauleon R.P."/>
            <person name="Moore J."/>
            <person name="Morris R."/>
            <person name="Ostergaard L."/>
            <person name="Wang B."/>
            <person name="Wells R."/>
        </authorList>
    </citation>
    <scope>NUCLEOTIDE SEQUENCE [LARGE SCALE GENOMIC DNA]</scope>
    <source>
        <strain evidence="2">R-o-18</strain>
        <tissue evidence="2">Leaf</tissue>
    </source>
</reference>
<name>A0ABQ7LUX0_BRACM</name>
<gene>
    <name evidence="2" type="primary">A08p033150.1_BraROA</name>
    <name evidence="2" type="ORF">IGI04_031904</name>
</gene>
<feature type="transmembrane region" description="Helical" evidence="1">
    <location>
        <begin position="19"/>
        <end position="37"/>
    </location>
</feature>